<comment type="pathway">
    <text evidence="1 4">Cofactor biosynthesis; adenosylcobalamin biosynthesis.</text>
</comment>
<evidence type="ECO:0000313" key="8">
    <source>
        <dbReference type="Proteomes" id="UP000246278"/>
    </source>
</evidence>
<keyword evidence="8" id="KW-1185">Reference proteome</keyword>
<dbReference type="CDD" id="cd05389">
    <property type="entry name" value="CobQ_N"/>
    <property type="match status" value="1"/>
</dbReference>
<reference evidence="8" key="1">
    <citation type="submission" date="2017-10" db="EMBL/GenBank/DDBJ databases">
        <authorList>
            <person name="Gaisin V.A."/>
            <person name="Rysina M.S."/>
            <person name="Grouzdev D.S."/>
        </authorList>
    </citation>
    <scope>NUCLEOTIDE SEQUENCE [LARGE SCALE GENOMIC DNA]</scope>
    <source>
        <strain evidence="8">V1</strain>
    </source>
</reference>
<accession>A0A317TC24</accession>
<dbReference type="Pfam" id="PF07685">
    <property type="entry name" value="GATase_3"/>
    <property type="match status" value="1"/>
</dbReference>
<dbReference type="InterPro" id="IPR033949">
    <property type="entry name" value="CobQ_GATase1"/>
</dbReference>
<evidence type="ECO:0000313" key="7">
    <source>
        <dbReference type="EMBL" id="PWW83406.1"/>
    </source>
</evidence>
<evidence type="ECO:0000256" key="2">
    <source>
        <dbReference type="ARBA" id="ARBA00022573"/>
    </source>
</evidence>
<dbReference type="NCBIfam" id="TIGR00313">
    <property type="entry name" value="cobQ"/>
    <property type="match status" value="1"/>
</dbReference>
<comment type="similarity">
    <text evidence="4">Belongs to the CobB/CobQ family. CobQ subfamily.</text>
</comment>
<evidence type="ECO:0000256" key="3">
    <source>
        <dbReference type="ARBA" id="ARBA00022962"/>
    </source>
</evidence>
<keyword evidence="3 4" id="KW-0315">Glutamine amidotransferase</keyword>
<dbReference type="UniPathway" id="UPA00148"/>
<dbReference type="GO" id="GO:0003824">
    <property type="term" value="F:catalytic activity"/>
    <property type="evidence" value="ECO:0007669"/>
    <property type="project" value="InterPro"/>
</dbReference>
<feature type="domain" description="CobB/CobQ-like glutamine amidotransferase" evidence="6">
    <location>
        <begin position="256"/>
        <end position="444"/>
    </location>
</feature>
<dbReference type="PROSITE" id="PS51274">
    <property type="entry name" value="GATASE_COBBQ"/>
    <property type="match status" value="1"/>
</dbReference>
<dbReference type="Proteomes" id="UP000246278">
    <property type="component" value="Unassembled WGS sequence"/>
</dbReference>
<feature type="domain" description="CobQ/CobB/MinD/ParA nucleotide binding" evidence="5">
    <location>
        <begin position="4"/>
        <end position="229"/>
    </location>
</feature>
<dbReference type="NCBIfam" id="NF001989">
    <property type="entry name" value="PRK00784.1"/>
    <property type="match status" value="1"/>
</dbReference>
<dbReference type="Gene3D" id="3.40.50.300">
    <property type="entry name" value="P-loop containing nucleotide triphosphate hydrolases"/>
    <property type="match status" value="1"/>
</dbReference>
<dbReference type="Gene3D" id="3.40.50.880">
    <property type="match status" value="1"/>
</dbReference>
<dbReference type="PANTHER" id="PTHR21343:SF1">
    <property type="entry name" value="COBYRIC ACID SYNTHASE"/>
    <property type="match status" value="1"/>
</dbReference>
<dbReference type="CDD" id="cd01750">
    <property type="entry name" value="GATase1_CobQ"/>
    <property type="match status" value="1"/>
</dbReference>
<dbReference type="GO" id="GO:0015420">
    <property type="term" value="F:ABC-type vitamin B12 transporter activity"/>
    <property type="evidence" value="ECO:0007669"/>
    <property type="project" value="UniProtKB-UniRule"/>
</dbReference>
<dbReference type="AlphaFoldDB" id="A0A317TC24"/>
<dbReference type="EMBL" id="PDNZ01000001">
    <property type="protein sequence ID" value="PWW83406.1"/>
    <property type="molecule type" value="Genomic_DNA"/>
</dbReference>
<dbReference type="InterPro" id="IPR047045">
    <property type="entry name" value="CobQ_N"/>
</dbReference>
<name>A0A317TC24_9CHLB</name>
<dbReference type="HAMAP" id="MF_00028">
    <property type="entry name" value="CobQ"/>
    <property type="match status" value="1"/>
</dbReference>
<dbReference type="PANTHER" id="PTHR21343">
    <property type="entry name" value="DETHIOBIOTIN SYNTHETASE"/>
    <property type="match status" value="1"/>
</dbReference>
<dbReference type="Pfam" id="PF01656">
    <property type="entry name" value="CbiA"/>
    <property type="match status" value="1"/>
</dbReference>
<comment type="function">
    <text evidence="4">Catalyzes amidations at positions B, D, E, and G on adenosylcobyrinic A,C-diamide. NH(2) groups are provided by glutamine, and one molecule of ATP is hydrogenolyzed for each amidation.</text>
</comment>
<dbReference type="InterPro" id="IPR011698">
    <property type="entry name" value="GATase_3"/>
</dbReference>
<gene>
    <name evidence="4" type="primary">cobQ</name>
    <name evidence="7" type="ORF">CR164_01445</name>
</gene>
<dbReference type="SUPFAM" id="SSF52317">
    <property type="entry name" value="Class I glutamine amidotransferase-like"/>
    <property type="match status" value="1"/>
</dbReference>
<dbReference type="InterPro" id="IPR004459">
    <property type="entry name" value="CobQ_synth"/>
</dbReference>
<protein>
    <recommendedName>
        <fullName evidence="4">Cobyric acid synthase</fullName>
    </recommendedName>
</protein>
<organism evidence="7 8">
    <name type="scientific">Prosthecochloris marina</name>
    <dbReference type="NCBI Taxonomy" id="2017681"/>
    <lineage>
        <taxon>Bacteria</taxon>
        <taxon>Pseudomonadati</taxon>
        <taxon>Chlorobiota</taxon>
        <taxon>Chlorobiia</taxon>
        <taxon>Chlorobiales</taxon>
        <taxon>Chlorobiaceae</taxon>
        <taxon>Prosthecochloris</taxon>
    </lineage>
</organism>
<dbReference type="RefSeq" id="WP_110022292.1">
    <property type="nucleotide sequence ID" value="NZ_PDNZ01000001.1"/>
</dbReference>
<dbReference type="SUPFAM" id="SSF52540">
    <property type="entry name" value="P-loop containing nucleoside triphosphate hydrolases"/>
    <property type="match status" value="1"/>
</dbReference>
<sequence length="497" mass="54319">MRNLAVFGTASDVGKSIVATALCRMFSNAGIDVAPFKAQNMSNNSGVTPDGLEMGRAQIVQAEAARVVPTADMNPVLLKPNKDTGSQVVLQGTVAANRSAREYFGNTRIWAEAAFESLENLRHQHEMLVIEGAGSCAEMNLYERDFVNFKTAKKADAAVVLVADIDRGGVFAQVAGTLSIIPPEDRALVKGIIVNRFRGDAILFEDGIRIIEKLAGVPVLGVVPYFRGITIDAEDAVPLQAVVDPAGTPDSGKISIAVIYFPHISNFTDFAVLDSHEDVEVHYLHHPKRLKDYQAVILPGSKNARGDLDWMLSNGWKEKLNTFRDDGGVILGICGGYQMLGRIITDPYGIEGEAGESKALGLLPMETVLRKTKKLFNSKGCLFGQPVKVEGYEIHMGESSLVGDAHSLIQVSSRNNEPVTDNDGAVSMDGKVLGTYFHGIFDRTGFREWFLRLLDPQFVSNGETWDKDNEYNRLADHFEKHLDMSAVYGIIGRESKN</sequence>
<comment type="caution">
    <text evidence="7">The sequence shown here is derived from an EMBL/GenBank/DDBJ whole genome shotgun (WGS) entry which is preliminary data.</text>
</comment>
<dbReference type="InterPro" id="IPR029062">
    <property type="entry name" value="Class_I_gatase-like"/>
</dbReference>
<feature type="active site" evidence="4">
    <location>
        <position position="438"/>
    </location>
</feature>
<proteinExistence type="inferred from homology"/>
<evidence type="ECO:0000256" key="4">
    <source>
        <dbReference type="HAMAP-Rule" id="MF_00028"/>
    </source>
</evidence>
<dbReference type="InterPro" id="IPR002586">
    <property type="entry name" value="CobQ/CobB/MinD/ParA_Nub-bd_dom"/>
</dbReference>
<evidence type="ECO:0000256" key="1">
    <source>
        <dbReference type="ARBA" id="ARBA00004953"/>
    </source>
</evidence>
<evidence type="ECO:0000259" key="6">
    <source>
        <dbReference type="Pfam" id="PF07685"/>
    </source>
</evidence>
<dbReference type="InterPro" id="IPR027417">
    <property type="entry name" value="P-loop_NTPase"/>
</dbReference>
<feature type="active site" description="Nucleophile" evidence="4">
    <location>
        <position position="334"/>
    </location>
</feature>
<keyword evidence="2 4" id="KW-0169">Cobalamin biosynthesis</keyword>
<dbReference type="GO" id="GO:0009236">
    <property type="term" value="P:cobalamin biosynthetic process"/>
    <property type="evidence" value="ECO:0007669"/>
    <property type="project" value="UniProtKB-UniRule"/>
</dbReference>
<evidence type="ECO:0000259" key="5">
    <source>
        <dbReference type="Pfam" id="PF01656"/>
    </source>
</evidence>
<dbReference type="OrthoDB" id="9808302at2"/>